<reference evidence="4 5" key="1">
    <citation type="submission" date="2021-01" db="EMBL/GenBank/DDBJ databases">
        <title>Tumebacillus sp. strain ITR2 16S ribosomal RNA gene Genome sequencing and assembly.</title>
        <authorList>
            <person name="Kang M."/>
        </authorList>
    </citation>
    <scope>NUCLEOTIDE SEQUENCE [LARGE SCALE GENOMIC DNA]</scope>
    <source>
        <strain evidence="4 5">ITR2</strain>
    </source>
</reference>
<proteinExistence type="predicted"/>
<evidence type="ECO:0000313" key="4">
    <source>
        <dbReference type="EMBL" id="MBL0386914.1"/>
    </source>
</evidence>
<dbReference type="Proteomes" id="UP000602284">
    <property type="component" value="Unassembled WGS sequence"/>
</dbReference>
<keyword evidence="1 2" id="KW-0238">DNA-binding</keyword>
<dbReference type="Gene3D" id="1.10.357.10">
    <property type="entry name" value="Tetracycline Repressor, domain 2"/>
    <property type="match status" value="1"/>
</dbReference>
<dbReference type="Pfam" id="PF00440">
    <property type="entry name" value="TetR_N"/>
    <property type="match status" value="1"/>
</dbReference>
<evidence type="ECO:0000256" key="2">
    <source>
        <dbReference type="PROSITE-ProRule" id="PRU00335"/>
    </source>
</evidence>
<protein>
    <submittedName>
        <fullName evidence="4">TetR/AcrR family transcriptional regulator</fullName>
    </submittedName>
</protein>
<dbReference type="InterPro" id="IPR001647">
    <property type="entry name" value="HTH_TetR"/>
</dbReference>
<dbReference type="SUPFAM" id="SSF46689">
    <property type="entry name" value="Homeodomain-like"/>
    <property type="match status" value="1"/>
</dbReference>
<sequence>MGRKKAYTESELLDMTKKLLLEHGYEGFHVKLLSQHLIGARSTIYQYYANKEEIVAACMKRVIIKVIEKASAVDESNPMVALQQLLQVYVEESEFHQLLGDANKINAGVSVAVAQDLEYIEQSHEILKVQLMRLFGRSLQEGHLREDIPIPALISVFFNLVNAPNMMKLPLSKWSGLLFDMWLNGAKR</sequence>
<dbReference type="RefSeq" id="WP_201634210.1">
    <property type="nucleotide sequence ID" value="NZ_JAEQNB010000002.1"/>
</dbReference>
<dbReference type="PANTHER" id="PTHR43479">
    <property type="entry name" value="ACREF/ENVCD OPERON REPRESSOR-RELATED"/>
    <property type="match status" value="1"/>
</dbReference>
<feature type="domain" description="HTH tetR-type" evidence="3">
    <location>
        <begin position="6"/>
        <end position="66"/>
    </location>
</feature>
<evidence type="ECO:0000259" key="3">
    <source>
        <dbReference type="PROSITE" id="PS50977"/>
    </source>
</evidence>
<evidence type="ECO:0000313" key="5">
    <source>
        <dbReference type="Proteomes" id="UP000602284"/>
    </source>
</evidence>
<dbReference type="InterPro" id="IPR050624">
    <property type="entry name" value="HTH-type_Tx_Regulator"/>
</dbReference>
<dbReference type="InterPro" id="IPR009057">
    <property type="entry name" value="Homeodomain-like_sf"/>
</dbReference>
<dbReference type="PROSITE" id="PS50977">
    <property type="entry name" value="HTH_TETR_2"/>
    <property type="match status" value="1"/>
</dbReference>
<comment type="caution">
    <text evidence="4">The sequence shown here is derived from an EMBL/GenBank/DDBJ whole genome shotgun (WGS) entry which is preliminary data.</text>
</comment>
<gene>
    <name evidence="4" type="ORF">JJB07_09635</name>
</gene>
<name>A0ABS1JA48_9BACL</name>
<keyword evidence="5" id="KW-1185">Reference proteome</keyword>
<evidence type="ECO:0000256" key="1">
    <source>
        <dbReference type="ARBA" id="ARBA00023125"/>
    </source>
</evidence>
<feature type="DNA-binding region" description="H-T-H motif" evidence="2">
    <location>
        <begin position="29"/>
        <end position="48"/>
    </location>
</feature>
<accession>A0ABS1JA48</accession>
<dbReference type="PANTHER" id="PTHR43479:SF11">
    <property type="entry name" value="ACREF_ENVCD OPERON REPRESSOR-RELATED"/>
    <property type="match status" value="1"/>
</dbReference>
<organism evidence="4 5">
    <name type="scientific">Tumebacillus amylolyticus</name>
    <dbReference type="NCBI Taxonomy" id="2801339"/>
    <lineage>
        <taxon>Bacteria</taxon>
        <taxon>Bacillati</taxon>
        <taxon>Bacillota</taxon>
        <taxon>Bacilli</taxon>
        <taxon>Bacillales</taxon>
        <taxon>Alicyclobacillaceae</taxon>
        <taxon>Tumebacillus</taxon>
    </lineage>
</organism>
<dbReference type="EMBL" id="JAEQNB010000002">
    <property type="protein sequence ID" value="MBL0386914.1"/>
    <property type="molecule type" value="Genomic_DNA"/>
</dbReference>